<sequence length="278" mass="31346">MDPSLRLITYLVPSLPVEMFECVAHYLEEALDVRATLQYESRNPVDLFDARPDPFLLNEADLGFMNPMQYLKMKKLPVKQFELMPISPVFVHPKNAAERPGYYSDIIMHKDVEKTVKSFLDLRGSSWGYTGNNSLSSSLTIQKLLRSLGENSSFFGNTIDTGNHLLSVRKVQDKQVTAAAVDSTAFYNYKNVLHRDVDDICVLDSVGPLPPYAIVCNKKLSGELKSRIVEALSDATSKRKWGKRFEKFGLIGFADNSDDAYLEYNQSSSQKGLSAIYY</sequence>
<evidence type="ECO:0000313" key="2">
    <source>
        <dbReference type="Proteomes" id="UP000694846"/>
    </source>
</evidence>
<dbReference type="AlphaFoldDB" id="A0A2S2Q647"/>
<protein>
    <submittedName>
        <fullName evidence="3">Uncharacterized protein LOC112685398</fullName>
    </submittedName>
</protein>
<organism evidence="1">
    <name type="scientific">Sipha flava</name>
    <name type="common">yellow sugarcane aphid</name>
    <dbReference type="NCBI Taxonomy" id="143950"/>
    <lineage>
        <taxon>Eukaryota</taxon>
        <taxon>Metazoa</taxon>
        <taxon>Ecdysozoa</taxon>
        <taxon>Arthropoda</taxon>
        <taxon>Hexapoda</taxon>
        <taxon>Insecta</taxon>
        <taxon>Pterygota</taxon>
        <taxon>Neoptera</taxon>
        <taxon>Paraneoptera</taxon>
        <taxon>Hemiptera</taxon>
        <taxon>Sternorrhyncha</taxon>
        <taxon>Aphidomorpha</taxon>
        <taxon>Aphidoidea</taxon>
        <taxon>Aphididae</taxon>
        <taxon>Sipha</taxon>
    </lineage>
</organism>
<reference evidence="1" key="1">
    <citation type="submission" date="2018-04" db="EMBL/GenBank/DDBJ databases">
        <title>Transcriptome assembly of Sipha flava.</title>
        <authorList>
            <person name="Scully E.D."/>
            <person name="Geib S.M."/>
            <person name="Palmer N.A."/>
            <person name="Koch K."/>
            <person name="Bradshaw J."/>
            <person name="Heng-Moss T."/>
            <person name="Sarath G."/>
        </authorList>
    </citation>
    <scope>NUCLEOTIDE SEQUENCE</scope>
</reference>
<dbReference type="Gene3D" id="3.40.190.10">
    <property type="entry name" value="Periplasmic binding protein-like II"/>
    <property type="match status" value="2"/>
</dbReference>
<dbReference type="RefSeq" id="XP_025413049.1">
    <property type="nucleotide sequence ID" value="XM_025557264.1"/>
</dbReference>
<dbReference type="OrthoDB" id="5310573at2759"/>
<reference evidence="3" key="2">
    <citation type="submission" date="2025-04" db="UniProtKB">
        <authorList>
            <consortium name="RefSeq"/>
        </authorList>
    </citation>
    <scope>IDENTIFICATION</scope>
    <source>
        <tissue evidence="3">Whole body</tissue>
    </source>
</reference>
<dbReference type="EMBL" id="GGMS01004004">
    <property type="protein sequence ID" value="MBY73207.1"/>
    <property type="molecule type" value="Transcribed_RNA"/>
</dbReference>
<dbReference type="Proteomes" id="UP000694846">
    <property type="component" value="Unplaced"/>
</dbReference>
<keyword evidence="2" id="KW-1185">Reference proteome</keyword>
<dbReference type="PANTHER" id="PTHR35841:SF1">
    <property type="entry name" value="PHOSPHONATES-BINDING PERIPLASMIC PROTEIN"/>
    <property type="match status" value="1"/>
</dbReference>
<proteinExistence type="predicted"/>
<evidence type="ECO:0000313" key="1">
    <source>
        <dbReference type="EMBL" id="MBY73207.1"/>
    </source>
</evidence>
<dbReference type="PANTHER" id="PTHR35841">
    <property type="entry name" value="PHOSPHONATES-BINDING PERIPLASMIC PROTEIN"/>
    <property type="match status" value="1"/>
</dbReference>
<evidence type="ECO:0000313" key="3">
    <source>
        <dbReference type="RefSeq" id="XP_025413049.1"/>
    </source>
</evidence>
<name>A0A2S2Q647_9HEMI</name>
<dbReference type="GeneID" id="112685398"/>
<dbReference type="Pfam" id="PF12974">
    <property type="entry name" value="Phosphonate-bd"/>
    <property type="match status" value="1"/>
</dbReference>
<dbReference type="SUPFAM" id="SSF53850">
    <property type="entry name" value="Periplasmic binding protein-like II"/>
    <property type="match status" value="1"/>
</dbReference>
<accession>A0A2S2Q647</accession>
<gene>
    <name evidence="3" type="primary">LOC112685398</name>
    <name evidence="1" type="ORF">g.120282</name>
</gene>